<dbReference type="PROSITE" id="PS50030">
    <property type="entry name" value="UBA"/>
    <property type="match status" value="1"/>
</dbReference>
<feature type="compositionally biased region" description="Basic and acidic residues" evidence="1">
    <location>
        <begin position="236"/>
        <end position="248"/>
    </location>
</feature>
<sequence>MDDLLGEDWRNKPSVPPTPYSGYRPAQLPGSGTASPANLSRPSSAANVPKPTTPANHDSFGNLLGPKTQRPTTNVSMQERQKQLIEERRRQQEQSSQLWETLGSGRSTPAQRQPSPAAPVEDDDDILAAFNKDAPVDAASHLSPPPSSAGASGRNTPAFAQQSMPTRSAPSAAVEGDDDLFGLGSVRSPSNGHATAPKPEATNEDDDILGDLGKPVTPIPQTQSQAPDESSQEHMLGSDRRRPSNEPEHEQDELAAAPKDRALAELVDMGFPVDTARIALSETGGNVQGAVGWLLQQAHEESRQKARGETPASRTRSPQVSSRSPQRRQRDERADTPAWMRSQDGGRSNSAARQREGVNGDKDAAHVAQELGSKVWKSANSLWKASQKQMARTIAELQQEPGGGDTSQPKWMRDPNVESDPPRRRQPNAPAPKPRTFAAGLTDEAAALDGPRENSERMKRPSPPSHPSSRGRSPAEALPTRPARPNLAQPTATPSDRRPAMKLSRQAVEEQTAQAYVSPARRKRPTAQPPPEPEQKADKDVDLFSSESVPPAAKVPPNATSSARPVPASRPSPAPIPQRPKAPQRTVPAVSPTALQAAATHRKTGGEHFKRGDYAAAHESYTAALMPLPTGHPITIVILSNRSLTALKTGDAKVAVSDAERALEVIGPSQGTGESIELGVGEGVKEMKEFYGKALMRKAEALEHMEKYNDAAAVWRQAVEAGVGGTVSLRGRDRCEKAAAPKPPAAAKPTAPTRTSAAKVPTKSLGNTQQRPTLSSASSADAVKKLRAANAQANREEDEKFALGDSVDAKLTAWKGGKSDNLRALLQSMDLVLWPEAGWKKVGMSDLVMPARVKIVYMKAIGKVHPDKIPQDATTEQRMVSAAVFSTLNEAWDKFKTENKL</sequence>
<feature type="compositionally biased region" description="Low complexity" evidence="1">
    <location>
        <begin position="313"/>
        <end position="324"/>
    </location>
</feature>
<feature type="compositionally biased region" description="Basic and acidic residues" evidence="1">
    <location>
        <begin position="411"/>
        <end position="423"/>
    </location>
</feature>
<feature type="region of interest" description="Disordered" evidence="1">
    <location>
        <begin position="298"/>
        <end position="366"/>
    </location>
</feature>
<feature type="compositionally biased region" description="Basic and acidic residues" evidence="1">
    <location>
        <begin position="79"/>
        <end position="92"/>
    </location>
</feature>
<feature type="compositionally biased region" description="Basic and acidic residues" evidence="1">
    <location>
        <begin position="298"/>
        <end position="308"/>
    </location>
</feature>
<dbReference type="PANTHER" id="PTHR23172">
    <property type="entry name" value="AUXILIN/CYCLIN G-ASSOCIATED KINASE-RELATED"/>
    <property type="match status" value="1"/>
</dbReference>
<dbReference type="GO" id="GO:0005737">
    <property type="term" value="C:cytoplasm"/>
    <property type="evidence" value="ECO:0007669"/>
    <property type="project" value="TreeGrafter"/>
</dbReference>
<accession>A0AAV9P074</accession>
<evidence type="ECO:0000256" key="1">
    <source>
        <dbReference type="SAM" id="MobiDB-lite"/>
    </source>
</evidence>
<comment type="caution">
    <text evidence="3">The sequence shown here is derived from an EMBL/GenBank/DDBJ whole genome shotgun (WGS) entry which is preliminary data.</text>
</comment>
<feature type="compositionally biased region" description="Pro residues" evidence="1">
    <location>
        <begin position="568"/>
        <end position="580"/>
    </location>
</feature>
<dbReference type="InterPro" id="IPR015940">
    <property type="entry name" value="UBA"/>
</dbReference>
<feature type="compositionally biased region" description="Polar residues" evidence="1">
    <location>
        <begin position="764"/>
        <end position="779"/>
    </location>
</feature>
<evidence type="ECO:0000259" key="2">
    <source>
        <dbReference type="PROSITE" id="PS50030"/>
    </source>
</evidence>
<dbReference type="GO" id="GO:0072583">
    <property type="term" value="P:clathrin-dependent endocytosis"/>
    <property type="evidence" value="ECO:0007669"/>
    <property type="project" value="TreeGrafter"/>
</dbReference>
<dbReference type="SUPFAM" id="SSF46565">
    <property type="entry name" value="Chaperone J-domain"/>
    <property type="match status" value="1"/>
</dbReference>
<dbReference type="InterPro" id="IPR011990">
    <property type="entry name" value="TPR-like_helical_dom_sf"/>
</dbReference>
<feature type="region of interest" description="Disordered" evidence="1">
    <location>
        <begin position="736"/>
        <end position="781"/>
    </location>
</feature>
<dbReference type="Gene3D" id="1.10.287.110">
    <property type="entry name" value="DnaJ domain"/>
    <property type="match status" value="1"/>
</dbReference>
<proteinExistence type="predicted"/>
<feature type="compositionally biased region" description="Low complexity" evidence="1">
    <location>
        <begin position="747"/>
        <end position="759"/>
    </location>
</feature>
<feature type="domain" description="UBA" evidence="2">
    <location>
        <begin position="250"/>
        <end position="297"/>
    </location>
</feature>
<feature type="compositionally biased region" description="Polar residues" evidence="1">
    <location>
        <begin position="380"/>
        <end position="390"/>
    </location>
</feature>
<dbReference type="GO" id="GO:0031982">
    <property type="term" value="C:vesicle"/>
    <property type="evidence" value="ECO:0007669"/>
    <property type="project" value="TreeGrafter"/>
</dbReference>
<protein>
    <submittedName>
        <fullName evidence="3">Auxilin-like clathrin-binding protein required for normal clathrin function</fullName>
    </submittedName>
</protein>
<dbReference type="SUPFAM" id="SSF46934">
    <property type="entry name" value="UBA-like"/>
    <property type="match status" value="1"/>
</dbReference>
<organism evidence="3 4">
    <name type="scientific">Saxophila tyrrhenica</name>
    <dbReference type="NCBI Taxonomy" id="1690608"/>
    <lineage>
        <taxon>Eukaryota</taxon>
        <taxon>Fungi</taxon>
        <taxon>Dikarya</taxon>
        <taxon>Ascomycota</taxon>
        <taxon>Pezizomycotina</taxon>
        <taxon>Dothideomycetes</taxon>
        <taxon>Dothideomycetidae</taxon>
        <taxon>Mycosphaerellales</taxon>
        <taxon>Extremaceae</taxon>
        <taxon>Saxophila</taxon>
    </lineage>
</organism>
<feature type="compositionally biased region" description="Polar residues" evidence="1">
    <location>
        <begin position="104"/>
        <end position="114"/>
    </location>
</feature>
<dbReference type="PANTHER" id="PTHR23172:SF19">
    <property type="entry name" value="J DOMAIN-CONTAINING PROTEIN"/>
    <property type="match status" value="1"/>
</dbReference>
<evidence type="ECO:0000313" key="3">
    <source>
        <dbReference type="EMBL" id="KAK5164657.1"/>
    </source>
</evidence>
<dbReference type="Proteomes" id="UP001337655">
    <property type="component" value="Unassembled WGS sequence"/>
</dbReference>
<evidence type="ECO:0000313" key="4">
    <source>
        <dbReference type="Proteomes" id="UP001337655"/>
    </source>
</evidence>
<feature type="compositionally biased region" description="Polar residues" evidence="1">
    <location>
        <begin position="30"/>
        <end position="46"/>
    </location>
</feature>
<dbReference type="FunFam" id="1.25.40.10:FF:000354">
    <property type="entry name" value="UBA domain-containing protein 7"/>
    <property type="match status" value="1"/>
</dbReference>
<feature type="compositionally biased region" description="Polar residues" evidence="1">
    <location>
        <begin position="153"/>
        <end position="169"/>
    </location>
</feature>
<feature type="compositionally biased region" description="Basic and acidic residues" evidence="1">
    <location>
        <begin position="533"/>
        <end position="542"/>
    </location>
</feature>
<feature type="region of interest" description="Disordered" evidence="1">
    <location>
        <begin position="380"/>
        <end position="587"/>
    </location>
</feature>
<reference evidence="3 4" key="1">
    <citation type="submission" date="2023-08" db="EMBL/GenBank/DDBJ databases">
        <title>Black Yeasts Isolated from many extreme environments.</title>
        <authorList>
            <person name="Coleine C."/>
            <person name="Stajich J.E."/>
            <person name="Selbmann L."/>
        </authorList>
    </citation>
    <scope>NUCLEOTIDE SEQUENCE [LARGE SCALE GENOMIC DNA]</scope>
    <source>
        <strain evidence="3 4">CCFEE 5935</strain>
    </source>
</reference>
<dbReference type="GO" id="GO:0072318">
    <property type="term" value="P:clathrin coat disassembly"/>
    <property type="evidence" value="ECO:0007669"/>
    <property type="project" value="TreeGrafter"/>
</dbReference>
<feature type="compositionally biased region" description="Basic and acidic residues" evidence="1">
    <location>
        <begin position="353"/>
        <end position="365"/>
    </location>
</feature>
<dbReference type="SMART" id="SM00165">
    <property type="entry name" value="UBA"/>
    <property type="match status" value="1"/>
</dbReference>
<dbReference type="InterPro" id="IPR036869">
    <property type="entry name" value="J_dom_sf"/>
</dbReference>
<feature type="compositionally biased region" description="Basic and acidic residues" evidence="1">
    <location>
        <begin position="450"/>
        <end position="459"/>
    </location>
</feature>
<dbReference type="Gene3D" id="1.10.8.10">
    <property type="entry name" value="DNA helicase RuvA subunit, C-terminal domain"/>
    <property type="match status" value="1"/>
</dbReference>
<feature type="compositionally biased region" description="Low complexity" evidence="1">
    <location>
        <begin position="138"/>
        <end position="152"/>
    </location>
</feature>
<dbReference type="FunFam" id="1.10.287.110:FF:000002">
    <property type="entry name" value="putative tyrosine-protein phosphatase auxilin isoform X2"/>
    <property type="match status" value="1"/>
</dbReference>
<dbReference type="GO" id="GO:0030276">
    <property type="term" value="F:clathrin binding"/>
    <property type="evidence" value="ECO:0007669"/>
    <property type="project" value="TreeGrafter"/>
</dbReference>
<dbReference type="SUPFAM" id="SSF48452">
    <property type="entry name" value="TPR-like"/>
    <property type="match status" value="1"/>
</dbReference>
<dbReference type="GeneID" id="89931193"/>
<dbReference type="EMBL" id="JAVRRT010000019">
    <property type="protein sequence ID" value="KAK5164657.1"/>
    <property type="molecule type" value="Genomic_DNA"/>
</dbReference>
<dbReference type="Pfam" id="PF22562">
    <property type="entry name" value="UBA_7"/>
    <property type="match status" value="1"/>
</dbReference>
<dbReference type="InterPro" id="IPR009060">
    <property type="entry name" value="UBA-like_sf"/>
</dbReference>
<dbReference type="RefSeq" id="XP_064654905.1">
    <property type="nucleotide sequence ID" value="XM_064807089.1"/>
</dbReference>
<keyword evidence="4" id="KW-1185">Reference proteome</keyword>
<feature type="compositionally biased region" description="Polar residues" evidence="1">
    <location>
        <begin position="219"/>
        <end position="229"/>
    </location>
</feature>
<feature type="region of interest" description="Disordered" evidence="1">
    <location>
        <begin position="1"/>
        <end position="261"/>
    </location>
</feature>
<name>A0AAV9P074_9PEZI</name>
<dbReference type="Gene3D" id="1.25.40.10">
    <property type="entry name" value="Tetratricopeptide repeat domain"/>
    <property type="match status" value="1"/>
</dbReference>
<dbReference type="AlphaFoldDB" id="A0AAV9P074"/>
<gene>
    <name evidence="3" type="primary">SWA2</name>
    <name evidence="3" type="ORF">LTR77_009863</name>
</gene>